<keyword evidence="2" id="KW-1185">Reference proteome</keyword>
<comment type="caution">
    <text evidence="1">The sequence shown here is derived from an EMBL/GenBank/DDBJ whole genome shotgun (WGS) entry which is preliminary data.</text>
</comment>
<organism evidence="1 2">
    <name type="scientific">Araneus ventricosus</name>
    <name type="common">Orbweaver spider</name>
    <name type="synonym">Epeira ventricosa</name>
    <dbReference type="NCBI Taxonomy" id="182803"/>
    <lineage>
        <taxon>Eukaryota</taxon>
        <taxon>Metazoa</taxon>
        <taxon>Ecdysozoa</taxon>
        <taxon>Arthropoda</taxon>
        <taxon>Chelicerata</taxon>
        <taxon>Arachnida</taxon>
        <taxon>Araneae</taxon>
        <taxon>Araneomorphae</taxon>
        <taxon>Entelegynae</taxon>
        <taxon>Araneoidea</taxon>
        <taxon>Araneidae</taxon>
        <taxon>Araneus</taxon>
    </lineage>
</organism>
<accession>A0A4Y2WRT4</accession>
<evidence type="ECO:0000313" key="2">
    <source>
        <dbReference type="Proteomes" id="UP000499080"/>
    </source>
</evidence>
<dbReference type="EMBL" id="BGPR01063757">
    <property type="protein sequence ID" value="GBO38912.1"/>
    <property type="molecule type" value="Genomic_DNA"/>
</dbReference>
<dbReference type="AlphaFoldDB" id="A0A4Y2WRT4"/>
<name>A0A4Y2WRT4_ARAVE</name>
<proteinExistence type="predicted"/>
<evidence type="ECO:0000313" key="1">
    <source>
        <dbReference type="EMBL" id="GBO38912.1"/>
    </source>
</evidence>
<sequence>MDVVVEGFLDRSPRRRGREEILLTNQYSIKLLHVLAKYFLAQDLPPQGRWLSKKRCSLSDGGSVGIDRGPMLQQGIEPAARTRGYVTLTDGNQLEPEPMLP</sequence>
<reference evidence="1 2" key="1">
    <citation type="journal article" date="2019" name="Sci. Rep.">
        <title>Orb-weaving spider Araneus ventricosus genome elucidates the spidroin gene catalogue.</title>
        <authorList>
            <person name="Kono N."/>
            <person name="Nakamura H."/>
            <person name="Ohtoshi R."/>
            <person name="Moran D.A.P."/>
            <person name="Shinohara A."/>
            <person name="Yoshida Y."/>
            <person name="Fujiwara M."/>
            <person name="Mori M."/>
            <person name="Tomita M."/>
            <person name="Arakawa K."/>
        </authorList>
    </citation>
    <scope>NUCLEOTIDE SEQUENCE [LARGE SCALE GENOMIC DNA]</scope>
</reference>
<dbReference type="Proteomes" id="UP000499080">
    <property type="component" value="Unassembled WGS sequence"/>
</dbReference>
<protein>
    <submittedName>
        <fullName evidence="1">Uncharacterized protein</fullName>
    </submittedName>
</protein>
<gene>
    <name evidence="1" type="ORF">AVEN_57604_1</name>
</gene>